<name>M2XRA0_9PSEU</name>
<accession>M2XRA0</accession>
<comment type="caution">
    <text evidence="1">The sequence shown here is derived from an EMBL/GenBank/DDBJ whole genome shotgun (WGS) entry which is preliminary data.</text>
</comment>
<gene>
    <name evidence="1" type="ORF">H074_35784</name>
</gene>
<evidence type="ECO:0000313" key="2">
    <source>
        <dbReference type="Proteomes" id="UP000054226"/>
    </source>
</evidence>
<reference evidence="1 2" key="1">
    <citation type="journal article" date="2013" name="Genome Announc.">
        <title>Draft Genome Sequence of Amycolatopsis decaplanina Strain DSM 44594T.</title>
        <authorList>
            <person name="Kaur N."/>
            <person name="Kumar S."/>
            <person name="Bala M."/>
            <person name="Raghava G.P."/>
            <person name="Mayilraj S."/>
        </authorList>
    </citation>
    <scope>NUCLEOTIDE SEQUENCE [LARGE SCALE GENOMIC DNA]</scope>
    <source>
        <strain evidence="1 2">DSM 44594</strain>
    </source>
</reference>
<organism evidence="1 2">
    <name type="scientific">Amycolatopsis decaplanina DSM 44594</name>
    <dbReference type="NCBI Taxonomy" id="1284240"/>
    <lineage>
        <taxon>Bacteria</taxon>
        <taxon>Bacillati</taxon>
        <taxon>Actinomycetota</taxon>
        <taxon>Actinomycetes</taxon>
        <taxon>Pseudonocardiales</taxon>
        <taxon>Pseudonocardiaceae</taxon>
        <taxon>Amycolatopsis</taxon>
    </lineage>
</organism>
<keyword evidence="2" id="KW-1185">Reference proteome</keyword>
<dbReference type="AlphaFoldDB" id="M2XRA0"/>
<proteinExistence type="predicted"/>
<sequence>MRHIGCRVVSMTILDKRRKEPSAWLPPRHHDRLFRFERGSAGFSDYGEEAFTDTPAGFSERQPN</sequence>
<protein>
    <submittedName>
        <fullName evidence="1">Uncharacterized protein</fullName>
    </submittedName>
</protein>
<dbReference type="Proteomes" id="UP000054226">
    <property type="component" value="Unassembled WGS sequence"/>
</dbReference>
<dbReference type="EMBL" id="AOHO01000078">
    <property type="protein sequence ID" value="EME51660.1"/>
    <property type="molecule type" value="Genomic_DNA"/>
</dbReference>
<evidence type="ECO:0000313" key="1">
    <source>
        <dbReference type="EMBL" id="EME51660.1"/>
    </source>
</evidence>